<keyword evidence="6" id="KW-0732">Signal</keyword>
<feature type="domain" description="PapC-like C-terminal" evidence="10">
    <location>
        <begin position="777"/>
        <end position="839"/>
    </location>
</feature>
<dbReference type="KEGG" id="ans:ArsFIN_40290"/>
<evidence type="ECO:0000256" key="3">
    <source>
        <dbReference type="ARBA" id="ARBA00022448"/>
    </source>
</evidence>
<dbReference type="FunFam" id="2.60.40.3110:FF:000001">
    <property type="entry name" value="Putative fimbrial outer membrane usher"/>
    <property type="match status" value="1"/>
</dbReference>
<keyword evidence="4" id="KW-1134">Transmembrane beta strand</keyword>
<keyword evidence="8 9" id="KW-0998">Cell outer membrane</keyword>
<name>A0A4P7L2Y9_9GAMM</name>
<sequence length="860" mass="95277">MNCPIGLLMIYKSILIGRMVFCHFRPVRYVLLLTFIPSLVYSTNETYTFDPTLFRGGAVSPTMLAQFNQANSIIPGKYKVDIYINNHFFQSKEITFIENKNHTVGPCFNLETIKQADIIVKSTNKISDQNCIFLPEYIAGSRVKLTLSDLRLDLTIPDDGLQNIPRGYIDPNLLDAGSSILFLNYIGNYYHINNDNNVKDQDTAYLSFNGDMNFGIWQYRQQSNYTYSRQSGAKWNNIRSYLQRPLPVITGMLSLGQLVTQGKFFSGLNFNGLALASDERTLPDSLRGYAPVVQGVANTTATVTIKQNGNQIYQKTVSPGAFSITDLYPTSYNGDLDVEISEADGSVRRFSVPFSAVPESLRPGSYRYNFSVGRTRNIGQDSVFADAIYQYGLSNSFSVSSGLRIADKYQAIMLGGVYGSRFGALGFNTTYSNSVVLIDHQSADRSERLQGWMANLSYSRTFNITNTTISLAGYRYSTDGYRELSDVLGIREAITRGTPWSSSTYRQLNRLELTLSQQLGEFGNLFLSGSIQNYRDNRPRDSQLQLGYNKAFDNGLTMNVVVARQQLAESSEHSGKEETSTSVSFSFPLGSQYSSYTPTVSSSYTHGGNIGDQYQVMLSGTANEQQNLNYSVGASYVRQYNQSTVNGSLQKRFSNTNLSINASKGKNYWQIGANAQGALALHSGGLTFGPYLGDTFALVEAKGASGAAVLNAQGTIIDDNGYALVPSITPYRYNKIILDPQGMAENFELNENEKQVAPYAGAAVKVMFKTRAGYALLIKAQLADHSLLPIGREVFDQENNVIGMVGQNNQMYVRTEQASGTLLLKWGETISERCYLDYSRTGQALAKQPITKLTAMCVQR</sequence>
<evidence type="ECO:0000259" key="10">
    <source>
        <dbReference type="Pfam" id="PF13953"/>
    </source>
</evidence>
<feature type="domain" description="PapC N-terminal" evidence="11">
    <location>
        <begin position="48"/>
        <end position="186"/>
    </location>
</feature>
<dbReference type="InterPro" id="IPR043142">
    <property type="entry name" value="PapC-like_C_sf"/>
</dbReference>
<evidence type="ECO:0000256" key="7">
    <source>
        <dbReference type="ARBA" id="ARBA00023136"/>
    </source>
</evidence>
<dbReference type="Proteomes" id="UP000295134">
    <property type="component" value="Chromosome"/>
</dbReference>
<dbReference type="AlphaFoldDB" id="A0A4P7L2Y9"/>
<dbReference type="Gene3D" id="2.60.40.3110">
    <property type="match status" value="1"/>
</dbReference>
<dbReference type="EMBL" id="CP038613">
    <property type="protein sequence ID" value="QBY45430.1"/>
    <property type="molecule type" value="Genomic_DNA"/>
</dbReference>
<gene>
    <name evidence="12" type="primary">elfC</name>
    <name evidence="12" type="ORF">ArsFIN_40290</name>
</gene>
<evidence type="ECO:0000259" key="11">
    <source>
        <dbReference type="Pfam" id="PF13954"/>
    </source>
</evidence>
<keyword evidence="5 9" id="KW-0812">Transmembrane</keyword>
<evidence type="ECO:0000256" key="9">
    <source>
        <dbReference type="RuleBase" id="RU003884"/>
    </source>
</evidence>
<dbReference type="InterPro" id="IPR042186">
    <property type="entry name" value="FimD_plug_dom"/>
</dbReference>
<protein>
    <submittedName>
        <fullName evidence="12">Putative outer membrane usher protein ElfC</fullName>
    </submittedName>
</protein>
<organism evidence="12 13">
    <name type="scientific">Arsenophonus nasoniae</name>
    <name type="common">son-killer infecting Nasonia vitripennis</name>
    <dbReference type="NCBI Taxonomy" id="638"/>
    <lineage>
        <taxon>Bacteria</taxon>
        <taxon>Pseudomonadati</taxon>
        <taxon>Pseudomonadota</taxon>
        <taxon>Gammaproteobacteria</taxon>
        <taxon>Enterobacterales</taxon>
        <taxon>Morganellaceae</taxon>
        <taxon>Arsenophonus</taxon>
    </lineage>
</organism>
<dbReference type="Gene3D" id="2.60.40.2610">
    <property type="entry name" value="Outer membrane usher protein FimD, plug domain"/>
    <property type="match status" value="1"/>
</dbReference>
<dbReference type="FunFam" id="2.60.40.2610:FF:000001">
    <property type="entry name" value="Outer membrane fimbrial usher protein"/>
    <property type="match status" value="1"/>
</dbReference>
<evidence type="ECO:0000256" key="2">
    <source>
        <dbReference type="ARBA" id="ARBA00008064"/>
    </source>
</evidence>
<dbReference type="PANTHER" id="PTHR30451">
    <property type="entry name" value="OUTER MEMBRANE USHER PROTEIN"/>
    <property type="match status" value="1"/>
</dbReference>
<evidence type="ECO:0000313" key="13">
    <source>
        <dbReference type="Proteomes" id="UP000295134"/>
    </source>
</evidence>
<keyword evidence="3 9" id="KW-0813">Transport</keyword>
<evidence type="ECO:0000256" key="4">
    <source>
        <dbReference type="ARBA" id="ARBA00022452"/>
    </source>
</evidence>
<dbReference type="Pfam" id="PF13953">
    <property type="entry name" value="PapC_C"/>
    <property type="match status" value="1"/>
</dbReference>
<keyword evidence="9" id="KW-1029">Fimbrium biogenesis</keyword>
<evidence type="ECO:0000256" key="6">
    <source>
        <dbReference type="ARBA" id="ARBA00022729"/>
    </source>
</evidence>
<evidence type="ECO:0000313" key="12">
    <source>
        <dbReference type="EMBL" id="QBY45430.1"/>
    </source>
</evidence>
<dbReference type="InterPro" id="IPR037224">
    <property type="entry name" value="PapC_N_sf"/>
</dbReference>
<keyword evidence="7 9" id="KW-0472">Membrane</keyword>
<dbReference type="Gene3D" id="3.10.20.410">
    <property type="match status" value="1"/>
</dbReference>
<dbReference type="Gene3D" id="2.60.40.2070">
    <property type="match status" value="1"/>
</dbReference>
<dbReference type="InterPro" id="IPR025949">
    <property type="entry name" value="PapC-like_C"/>
</dbReference>
<comment type="subcellular location">
    <subcellularLocation>
        <location evidence="1 9">Cell outer membrane</location>
        <topology evidence="1 9">Multi-pass membrane protein</topology>
    </subcellularLocation>
</comment>
<reference evidence="12 13" key="1">
    <citation type="submission" date="2019-03" db="EMBL/GenBank/DDBJ databases">
        <title>Long-read sequencing reveals hyperdense prophage content in a complex bacterial symbiont genome.</title>
        <authorList>
            <person name="Frost C.L."/>
            <person name="Siozios S."/>
            <person name="Nadal-Jimenez P."/>
            <person name="Brockhurst M.A."/>
            <person name="King K.C."/>
            <person name="Darby A.C."/>
            <person name="Hurst G.D.D."/>
        </authorList>
    </citation>
    <scope>NUCLEOTIDE SEQUENCE [LARGE SCALE GENOMIC DNA]</scope>
    <source>
        <strain evidence="12 13">FIN</strain>
    </source>
</reference>
<dbReference type="PANTHER" id="PTHR30451:SF20">
    <property type="entry name" value="FIMBRIAE USHER"/>
    <property type="match status" value="1"/>
</dbReference>
<dbReference type="PROSITE" id="PS01151">
    <property type="entry name" value="FIMBRIAL_USHER"/>
    <property type="match status" value="1"/>
</dbReference>
<dbReference type="SUPFAM" id="SSF141729">
    <property type="entry name" value="FimD N-terminal domain-like"/>
    <property type="match status" value="1"/>
</dbReference>
<dbReference type="GO" id="GO:0009279">
    <property type="term" value="C:cell outer membrane"/>
    <property type="evidence" value="ECO:0007669"/>
    <property type="project" value="UniProtKB-SubCell"/>
</dbReference>
<proteinExistence type="inferred from homology"/>
<dbReference type="Pfam" id="PF13954">
    <property type="entry name" value="PapC_N"/>
    <property type="match status" value="1"/>
</dbReference>
<comment type="similarity">
    <text evidence="2 9">Belongs to the fimbrial export usher family.</text>
</comment>
<dbReference type="RefSeq" id="WP_135678109.1">
    <property type="nucleotide sequence ID" value="NZ_CP123561.1"/>
</dbReference>
<evidence type="ECO:0000256" key="8">
    <source>
        <dbReference type="ARBA" id="ARBA00023237"/>
    </source>
</evidence>
<dbReference type="Pfam" id="PF00577">
    <property type="entry name" value="Usher"/>
    <property type="match status" value="1"/>
</dbReference>
<dbReference type="InterPro" id="IPR018030">
    <property type="entry name" value="Fimbrial_membr_usher_CS"/>
</dbReference>
<dbReference type="GO" id="GO:0009297">
    <property type="term" value="P:pilus assembly"/>
    <property type="evidence" value="ECO:0007669"/>
    <property type="project" value="InterPro"/>
</dbReference>
<dbReference type="InterPro" id="IPR000015">
    <property type="entry name" value="Fimb_usher"/>
</dbReference>
<evidence type="ECO:0000256" key="5">
    <source>
        <dbReference type="ARBA" id="ARBA00022692"/>
    </source>
</evidence>
<evidence type="ECO:0000256" key="1">
    <source>
        <dbReference type="ARBA" id="ARBA00004571"/>
    </source>
</evidence>
<accession>A0A4P7L2Y9</accession>
<dbReference type="GO" id="GO:0015473">
    <property type="term" value="F:fimbrial usher porin activity"/>
    <property type="evidence" value="ECO:0007669"/>
    <property type="project" value="InterPro"/>
</dbReference>
<dbReference type="InterPro" id="IPR025885">
    <property type="entry name" value="PapC_N"/>
</dbReference>